<keyword evidence="5" id="KW-1185">Reference proteome</keyword>
<comment type="subcellular location">
    <subcellularLocation>
        <location evidence="1">Nucleus</location>
    </subcellularLocation>
</comment>
<dbReference type="InterPro" id="IPR007858">
    <property type="entry name" value="Dpy-30_motif"/>
</dbReference>
<evidence type="ECO:0000256" key="1">
    <source>
        <dbReference type="ARBA" id="ARBA00004123"/>
    </source>
</evidence>
<dbReference type="OrthoDB" id="417678at2759"/>
<sequence length="91" mass="9794">MSDPAPTEEVKTDVSAPIADASENVEAEKAASLVANKMNLQALPIRAYLDQTVVPLLLDGMSALVKERPPNPIEWLASYLVRNNPQGPSQP</sequence>
<dbReference type="GO" id="GO:0005634">
    <property type="term" value="C:nucleus"/>
    <property type="evidence" value="ECO:0007669"/>
    <property type="project" value="UniProtKB-SubCell"/>
</dbReference>
<dbReference type="AlphaFoldDB" id="A0A9W7AWL5"/>
<accession>A0A9W7AWL5</accession>
<evidence type="ECO:0000256" key="3">
    <source>
        <dbReference type="ARBA" id="ARBA00023242"/>
    </source>
</evidence>
<name>A0A9W7AWL5_9STRA</name>
<protein>
    <recommendedName>
        <fullName evidence="6">Dpy-30-like protein</fullName>
    </recommendedName>
</protein>
<gene>
    <name evidence="4" type="ORF">TrST_g6398</name>
</gene>
<comment type="similarity">
    <text evidence="2">Belongs to the dpy-30 family.</text>
</comment>
<dbReference type="Proteomes" id="UP001165085">
    <property type="component" value="Unassembled WGS sequence"/>
</dbReference>
<dbReference type="Pfam" id="PF05186">
    <property type="entry name" value="Dpy-30"/>
    <property type="match status" value="1"/>
</dbReference>
<keyword evidence="3" id="KW-0539">Nucleus</keyword>
<organism evidence="4 5">
    <name type="scientific">Triparma strigata</name>
    <dbReference type="NCBI Taxonomy" id="1606541"/>
    <lineage>
        <taxon>Eukaryota</taxon>
        <taxon>Sar</taxon>
        <taxon>Stramenopiles</taxon>
        <taxon>Ochrophyta</taxon>
        <taxon>Bolidophyceae</taxon>
        <taxon>Parmales</taxon>
        <taxon>Triparmaceae</taxon>
        <taxon>Triparma</taxon>
    </lineage>
</organism>
<comment type="caution">
    <text evidence="4">The sequence shown here is derived from an EMBL/GenBank/DDBJ whole genome shotgun (WGS) entry which is preliminary data.</text>
</comment>
<evidence type="ECO:0000313" key="5">
    <source>
        <dbReference type="Proteomes" id="UP001165085"/>
    </source>
</evidence>
<proteinExistence type="inferred from homology"/>
<evidence type="ECO:0008006" key="6">
    <source>
        <dbReference type="Google" id="ProtNLM"/>
    </source>
</evidence>
<dbReference type="CDD" id="cd22965">
    <property type="entry name" value="DD_DPY30_SDC1"/>
    <property type="match status" value="1"/>
</dbReference>
<dbReference type="Gene3D" id="1.20.890.10">
    <property type="entry name" value="cAMP-dependent protein kinase regulatory subunit, dimerization-anchoring domain"/>
    <property type="match status" value="1"/>
</dbReference>
<evidence type="ECO:0000256" key="2">
    <source>
        <dbReference type="ARBA" id="ARBA00010849"/>
    </source>
</evidence>
<reference evidence="5" key="1">
    <citation type="journal article" date="2023" name="Commun. Biol.">
        <title>Genome analysis of Parmales, the sister group of diatoms, reveals the evolutionary specialization of diatoms from phago-mixotrophs to photoautotrophs.</title>
        <authorList>
            <person name="Ban H."/>
            <person name="Sato S."/>
            <person name="Yoshikawa S."/>
            <person name="Yamada K."/>
            <person name="Nakamura Y."/>
            <person name="Ichinomiya M."/>
            <person name="Sato N."/>
            <person name="Blanc-Mathieu R."/>
            <person name="Endo H."/>
            <person name="Kuwata A."/>
            <person name="Ogata H."/>
        </authorList>
    </citation>
    <scope>NUCLEOTIDE SEQUENCE [LARGE SCALE GENOMIC DNA]</scope>
    <source>
        <strain evidence="5">NIES 3701</strain>
    </source>
</reference>
<evidence type="ECO:0000313" key="4">
    <source>
        <dbReference type="EMBL" id="GMH80331.1"/>
    </source>
</evidence>
<dbReference type="EMBL" id="BRXY01000243">
    <property type="protein sequence ID" value="GMH80331.1"/>
    <property type="molecule type" value="Genomic_DNA"/>
</dbReference>
<dbReference type="InterPro" id="IPR049629">
    <property type="entry name" value="DPY30_SDC1_DD"/>
</dbReference>